<evidence type="ECO:0000313" key="3">
    <source>
        <dbReference type="Proteomes" id="UP000657918"/>
    </source>
</evidence>
<sequence>MARDERHISPLNHGQIIRGTHQPKHEKHSRRTSQPVIDRSQEHYFNDAQREGENFTAENEVGGMNAERSSVDDNDEKAWYQDGKTSLLYLPYRNTRRLIRSSANRAGIRPNYYSKCISAAKIRIKTDIIAGAGAGAWKLGT</sequence>
<evidence type="ECO:0000256" key="1">
    <source>
        <dbReference type="SAM" id="MobiDB-lite"/>
    </source>
</evidence>
<dbReference type="AlphaFoldDB" id="A0A835JZP3"/>
<protein>
    <submittedName>
        <fullName evidence="2">Uncharacterized protein</fullName>
    </submittedName>
</protein>
<accession>A0A835JZP3</accession>
<evidence type="ECO:0000313" key="2">
    <source>
        <dbReference type="EMBL" id="KAF9678834.1"/>
    </source>
</evidence>
<dbReference type="Proteomes" id="UP000657918">
    <property type="component" value="Unassembled WGS sequence"/>
</dbReference>
<name>A0A835JZP3_9ROSI</name>
<gene>
    <name evidence="2" type="ORF">SADUNF_Sadunf07G0077300</name>
</gene>
<proteinExistence type="predicted"/>
<dbReference type="EMBL" id="JADGMS010000007">
    <property type="protein sequence ID" value="KAF9678834.1"/>
    <property type="molecule type" value="Genomic_DNA"/>
</dbReference>
<organism evidence="2 3">
    <name type="scientific">Salix dunnii</name>
    <dbReference type="NCBI Taxonomy" id="1413687"/>
    <lineage>
        <taxon>Eukaryota</taxon>
        <taxon>Viridiplantae</taxon>
        <taxon>Streptophyta</taxon>
        <taxon>Embryophyta</taxon>
        <taxon>Tracheophyta</taxon>
        <taxon>Spermatophyta</taxon>
        <taxon>Magnoliopsida</taxon>
        <taxon>eudicotyledons</taxon>
        <taxon>Gunneridae</taxon>
        <taxon>Pentapetalae</taxon>
        <taxon>rosids</taxon>
        <taxon>fabids</taxon>
        <taxon>Malpighiales</taxon>
        <taxon>Salicaceae</taxon>
        <taxon>Saliceae</taxon>
        <taxon>Salix</taxon>
    </lineage>
</organism>
<keyword evidence="3" id="KW-1185">Reference proteome</keyword>
<comment type="caution">
    <text evidence="2">The sequence shown here is derived from an EMBL/GenBank/DDBJ whole genome shotgun (WGS) entry which is preliminary data.</text>
</comment>
<feature type="compositionally biased region" description="Basic residues" evidence="1">
    <location>
        <begin position="21"/>
        <end position="31"/>
    </location>
</feature>
<feature type="region of interest" description="Disordered" evidence="1">
    <location>
        <begin position="1"/>
        <end position="35"/>
    </location>
</feature>
<reference evidence="2 3" key="1">
    <citation type="submission" date="2020-10" db="EMBL/GenBank/DDBJ databases">
        <title>Plant Genome Project.</title>
        <authorList>
            <person name="Zhang R.-G."/>
        </authorList>
    </citation>
    <scope>NUCLEOTIDE SEQUENCE [LARGE SCALE GENOMIC DNA]</scope>
    <source>
        <strain evidence="2">FAFU-HL-1</strain>
        <tissue evidence="2">Leaf</tissue>
    </source>
</reference>